<keyword evidence="2" id="KW-1185">Reference proteome</keyword>
<dbReference type="KEGG" id="ngr:NAEGRDRAFT_63270"/>
<dbReference type="InParanoid" id="D2V389"/>
<proteinExistence type="predicted"/>
<accession>D2V389</accession>
<evidence type="ECO:0000313" key="2">
    <source>
        <dbReference type="Proteomes" id="UP000006671"/>
    </source>
</evidence>
<dbReference type="InterPro" id="IPR011047">
    <property type="entry name" value="Quinoprotein_ADH-like_sf"/>
</dbReference>
<evidence type="ECO:0000313" key="1">
    <source>
        <dbReference type="EMBL" id="EFC48730.1"/>
    </source>
</evidence>
<dbReference type="AlphaFoldDB" id="D2V389"/>
<dbReference type="Proteomes" id="UP000006671">
    <property type="component" value="Unassembled WGS sequence"/>
</dbReference>
<gene>
    <name evidence="1" type="ORF">NAEGRDRAFT_63270</name>
</gene>
<name>D2V389_NAEGR</name>
<dbReference type="RefSeq" id="XP_002681474.1">
    <property type="nucleotide sequence ID" value="XM_002681428.1"/>
</dbReference>
<sequence>MFSNTNHNNDDDQNREDDKKQHDDYFQANLHELSIIDPLNSSPCKIDRIACMDTINHHVYFISYPGTFIVFNYETKKLVKQFKLDELDINIYDNCKFCKYITHTGNMYFCIVSYYLSRFYKYNIYTSELKIINKDHDVLRYFYMDMLNHNEDVFFYGNKFKSQTSYLVKYDTTMDTLDTEYMFTDVSENSFNYEYPDPNFLTMWNDRVIAIGTTCFSYQAFSDGVLDKDVWIFSKEGHKRIRTVKYGCFGIEVSPFATSYVPYGKDIAGVIFGGLDSDQNKVEQVGILVLPLDKLDVVEELEWKIFNLPPEVMNKFDGHCSFQMIDHIPEQYYKFIIGRDGNVYELELVLDGDLILYNSARNVSLLKNILSFSDVDFNFN</sequence>
<organism evidence="2">
    <name type="scientific">Naegleria gruberi</name>
    <name type="common">Amoeba</name>
    <dbReference type="NCBI Taxonomy" id="5762"/>
    <lineage>
        <taxon>Eukaryota</taxon>
        <taxon>Discoba</taxon>
        <taxon>Heterolobosea</taxon>
        <taxon>Tetramitia</taxon>
        <taxon>Eutetramitia</taxon>
        <taxon>Vahlkampfiidae</taxon>
        <taxon>Naegleria</taxon>
    </lineage>
</organism>
<dbReference type="VEuPathDB" id="AmoebaDB:NAEGRDRAFT_63270"/>
<dbReference type="EMBL" id="GG738850">
    <property type="protein sequence ID" value="EFC48730.1"/>
    <property type="molecule type" value="Genomic_DNA"/>
</dbReference>
<protein>
    <submittedName>
        <fullName evidence="1">Predicted protein</fullName>
    </submittedName>
</protein>
<dbReference type="SUPFAM" id="SSF50998">
    <property type="entry name" value="Quinoprotein alcohol dehydrogenase-like"/>
    <property type="match status" value="1"/>
</dbReference>
<reference evidence="1 2" key="1">
    <citation type="journal article" date="2010" name="Cell">
        <title>The genome of Naegleria gruberi illuminates early eukaryotic versatility.</title>
        <authorList>
            <person name="Fritz-Laylin L.K."/>
            <person name="Prochnik S.E."/>
            <person name="Ginger M.L."/>
            <person name="Dacks J.B."/>
            <person name="Carpenter M.L."/>
            <person name="Field M.C."/>
            <person name="Kuo A."/>
            <person name="Paredez A."/>
            <person name="Chapman J."/>
            <person name="Pham J."/>
            <person name="Shu S."/>
            <person name="Neupane R."/>
            <person name="Cipriano M."/>
            <person name="Mancuso J."/>
            <person name="Tu H."/>
            <person name="Salamov A."/>
            <person name="Lindquist E."/>
            <person name="Shapiro H."/>
            <person name="Lucas S."/>
            <person name="Grigoriev I.V."/>
            <person name="Cande W.Z."/>
            <person name="Fulton C."/>
            <person name="Rokhsar D.S."/>
            <person name="Dawson S.C."/>
        </authorList>
    </citation>
    <scope>NUCLEOTIDE SEQUENCE [LARGE SCALE GENOMIC DNA]</scope>
    <source>
        <strain evidence="1 2">NEG-M</strain>
    </source>
</reference>
<dbReference type="GeneID" id="8862334"/>